<evidence type="ECO:0000256" key="1">
    <source>
        <dbReference type="ARBA" id="ARBA00011631"/>
    </source>
</evidence>
<dbReference type="SUPFAM" id="SSF52518">
    <property type="entry name" value="Thiamin diphosphate-binding fold (THDP-binding)"/>
    <property type="match status" value="1"/>
</dbReference>
<comment type="catalytic activity">
    <reaction evidence="4">
        <text>a 2-oxocarboxylate + 2 oxidized [2Fe-2S]-[ferredoxin] + CoA = an acyl-CoA + 2 reduced [2Fe-2S]-[ferredoxin] + CO2 + H(+)</text>
        <dbReference type="Rhea" id="RHEA:42316"/>
        <dbReference type="Rhea" id="RHEA-COMP:10000"/>
        <dbReference type="Rhea" id="RHEA-COMP:10001"/>
        <dbReference type="ChEBI" id="CHEBI:15378"/>
        <dbReference type="ChEBI" id="CHEBI:16526"/>
        <dbReference type="ChEBI" id="CHEBI:33737"/>
        <dbReference type="ChEBI" id="CHEBI:33738"/>
        <dbReference type="ChEBI" id="CHEBI:35179"/>
        <dbReference type="ChEBI" id="CHEBI:57287"/>
        <dbReference type="ChEBI" id="CHEBI:58342"/>
        <dbReference type="EC" id="1.2.7.11"/>
    </reaction>
</comment>
<feature type="domain" description="Pyruvate:ferredoxin oxidoreductase core" evidence="6">
    <location>
        <begin position="278"/>
        <end position="383"/>
    </location>
</feature>
<dbReference type="InterPro" id="IPR050722">
    <property type="entry name" value="Pyruvate:ferred/Flavod_OxRd"/>
</dbReference>
<dbReference type="EC" id="1.2.7.11" evidence="2"/>
<dbReference type="InterPro" id="IPR009014">
    <property type="entry name" value="Transketo_C/PFOR_II"/>
</dbReference>
<proteinExistence type="predicted"/>
<dbReference type="InterPro" id="IPR033412">
    <property type="entry name" value="PFOR_II"/>
</dbReference>
<name>A0ABM8ISA5_9CREN</name>
<reference evidence="7 8" key="1">
    <citation type="submission" date="2023-09" db="EMBL/GenBank/DDBJ databases">
        <title>Pyrofollis japonicus gen. nov. sp. nov., a novel member of the family Pyrodictiaceae isolated from the Iheya North hydrothermal field.</title>
        <authorList>
            <person name="Miyazaki U."/>
            <person name="Sanari M."/>
            <person name="Tame A."/>
            <person name="Kitajima M."/>
            <person name="Okamoto A."/>
            <person name="Sawayama S."/>
            <person name="Miyazaki J."/>
            <person name="Takai K."/>
            <person name="Nakagawa S."/>
        </authorList>
    </citation>
    <scope>NUCLEOTIDE SEQUENCE [LARGE SCALE GENOMIC DNA]</scope>
    <source>
        <strain evidence="7 8">AV2</strain>
    </source>
</reference>
<dbReference type="Gene3D" id="3.40.50.920">
    <property type="match status" value="1"/>
</dbReference>
<dbReference type="SUPFAM" id="SSF52922">
    <property type="entry name" value="TK C-terminal domain-like"/>
    <property type="match status" value="1"/>
</dbReference>
<evidence type="ECO:0000256" key="2">
    <source>
        <dbReference type="ARBA" id="ARBA00012691"/>
    </source>
</evidence>
<dbReference type="GeneID" id="89288039"/>
<dbReference type="InterPro" id="IPR029061">
    <property type="entry name" value="THDP-binding"/>
</dbReference>
<organism evidence="7 8">
    <name type="scientific">Pyrodictium abyssi</name>
    <dbReference type="NCBI Taxonomy" id="54256"/>
    <lineage>
        <taxon>Archaea</taxon>
        <taxon>Thermoproteota</taxon>
        <taxon>Thermoprotei</taxon>
        <taxon>Desulfurococcales</taxon>
        <taxon>Pyrodictiaceae</taxon>
        <taxon>Pyrodictium</taxon>
    </lineage>
</organism>
<dbReference type="Pfam" id="PF01855">
    <property type="entry name" value="POR_N"/>
    <property type="match status" value="1"/>
</dbReference>
<keyword evidence="8" id="KW-1185">Reference proteome</keyword>
<evidence type="ECO:0000313" key="7">
    <source>
        <dbReference type="EMBL" id="BES80448.1"/>
    </source>
</evidence>
<dbReference type="EMBL" id="AP028907">
    <property type="protein sequence ID" value="BES80448.1"/>
    <property type="molecule type" value="Genomic_DNA"/>
</dbReference>
<comment type="subunit">
    <text evidence="1">Heterodimer composed of an alpha and a beta subunit.</text>
</comment>
<dbReference type="Gene3D" id="3.40.50.970">
    <property type="match status" value="1"/>
</dbReference>
<protein>
    <recommendedName>
        <fullName evidence="2">2-oxoacid oxidoreductase (ferredoxin)</fullName>
        <ecNumber evidence="2">1.2.7.11</ecNumber>
    </recommendedName>
</protein>
<keyword evidence="3" id="KW-0560">Oxidoreductase</keyword>
<dbReference type="PANTHER" id="PTHR32154">
    <property type="entry name" value="PYRUVATE-FLAVODOXIN OXIDOREDUCTASE-RELATED"/>
    <property type="match status" value="1"/>
</dbReference>
<evidence type="ECO:0000313" key="8">
    <source>
        <dbReference type="Proteomes" id="UP001341135"/>
    </source>
</evidence>
<evidence type="ECO:0000256" key="3">
    <source>
        <dbReference type="ARBA" id="ARBA00023002"/>
    </source>
</evidence>
<dbReference type="Pfam" id="PF17147">
    <property type="entry name" value="PFOR_II"/>
    <property type="match status" value="1"/>
</dbReference>
<dbReference type="PANTHER" id="PTHR32154:SF30">
    <property type="entry name" value="2-OXOACID OXIDOREDUCTASE (FERREDOXIN)"/>
    <property type="match status" value="1"/>
</dbReference>
<dbReference type="Proteomes" id="UP001341135">
    <property type="component" value="Chromosome"/>
</dbReference>
<evidence type="ECO:0000256" key="4">
    <source>
        <dbReference type="ARBA" id="ARBA00048893"/>
    </source>
</evidence>
<feature type="domain" description="Pyruvate flavodoxin/ferredoxin oxidoreductase pyrimidine binding" evidence="5">
    <location>
        <begin position="31"/>
        <end position="255"/>
    </location>
</feature>
<dbReference type="RefSeq" id="WP_338250700.1">
    <property type="nucleotide sequence ID" value="NZ_AP028907.1"/>
</dbReference>
<evidence type="ECO:0000259" key="6">
    <source>
        <dbReference type="Pfam" id="PF17147"/>
    </source>
</evidence>
<accession>A0ABM8ISA5</accession>
<gene>
    <name evidence="7" type="ORF">PABY_00150</name>
</gene>
<sequence>MAAVELKEKQEAKARQSRRIAAKGNHAAALAARDVDVDVAAIYPITPQVQIAEKIAELVANGELDAEVIHVESEHSAMSAVIAAAATGARVFTATSSQGLELMHEMLYIASGLRQPVVMALATRALSAPINIWNDYSDAMSMRDTGWIIIFSENVQEVYDNLIQAYYIAEHPDVLLPTVVTLDGYILSHTVEPLELIPRDEVLSYAVKRPRGYRPVLDPDKPMTFGPVGAPNWYYEIKIQQIMAMREAPRVIEEAAREFEKRFGRRYGFIEEYMMDDAEVAIVSLGATASLVKAAVNRLREEGVKAGMVKIRVYRPFPAEQIAKALENVAAVGVLDRAVAFGGPLEGPLFLDIASTLAVRGMVKPMASFIHGLGGRDIFVKEVVEMFKKLQELARSGRSETRTLFYGVKSRTKLN</sequence>
<dbReference type="CDD" id="cd07034">
    <property type="entry name" value="TPP_PYR_PFOR_IOR-alpha_like"/>
    <property type="match status" value="1"/>
</dbReference>
<dbReference type="InterPro" id="IPR002880">
    <property type="entry name" value="Pyrv_Fd/Flavodoxin_OxRdtase_N"/>
</dbReference>
<evidence type="ECO:0000259" key="5">
    <source>
        <dbReference type="Pfam" id="PF01855"/>
    </source>
</evidence>